<dbReference type="Gene3D" id="3.90.220.20">
    <property type="entry name" value="DNA methylase specificity domains"/>
    <property type="match status" value="2"/>
</dbReference>
<evidence type="ECO:0000313" key="7">
    <source>
        <dbReference type="Proteomes" id="UP001595989"/>
    </source>
</evidence>
<reference evidence="7" key="1">
    <citation type="journal article" date="2019" name="Int. J. Syst. Evol. Microbiol.">
        <title>The Global Catalogue of Microorganisms (GCM) 10K type strain sequencing project: providing services to taxonomists for standard genome sequencing and annotation.</title>
        <authorList>
            <consortium name="The Broad Institute Genomics Platform"/>
            <consortium name="The Broad Institute Genome Sequencing Center for Infectious Disease"/>
            <person name="Wu L."/>
            <person name="Ma J."/>
        </authorList>
    </citation>
    <scope>NUCLEOTIDE SEQUENCE [LARGE SCALE GENOMIC DNA]</scope>
    <source>
        <strain evidence="7">CGMCC 4.7426</strain>
    </source>
</reference>
<dbReference type="GO" id="GO:0016787">
    <property type="term" value="F:hydrolase activity"/>
    <property type="evidence" value="ECO:0007669"/>
    <property type="project" value="UniProtKB-KW"/>
</dbReference>
<keyword evidence="7" id="KW-1185">Reference proteome</keyword>
<dbReference type="EMBL" id="JBHSFU010000004">
    <property type="protein sequence ID" value="MFC4558375.1"/>
    <property type="molecule type" value="Genomic_DNA"/>
</dbReference>
<comment type="similarity">
    <text evidence="1">Belongs to the type-I restriction system S methylase family.</text>
</comment>
<dbReference type="InterPro" id="IPR000055">
    <property type="entry name" value="Restrct_endonuc_typeI_TRD"/>
</dbReference>
<feature type="coiled-coil region" evidence="4">
    <location>
        <begin position="367"/>
        <end position="394"/>
    </location>
</feature>
<dbReference type="Proteomes" id="UP001595989">
    <property type="component" value="Unassembled WGS sequence"/>
</dbReference>
<dbReference type="InterPro" id="IPR044946">
    <property type="entry name" value="Restrct_endonuc_typeI_TRD_sf"/>
</dbReference>
<evidence type="ECO:0000256" key="3">
    <source>
        <dbReference type="ARBA" id="ARBA00023125"/>
    </source>
</evidence>
<dbReference type="SUPFAM" id="SSF116734">
    <property type="entry name" value="DNA methylase specificity domain"/>
    <property type="match status" value="2"/>
</dbReference>
<evidence type="ECO:0000259" key="5">
    <source>
        <dbReference type="Pfam" id="PF01420"/>
    </source>
</evidence>
<dbReference type="PANTHER" id="PTHR30408:SF12">
    <property type="entry name" value="TYPE I RESTRICTION ENZYME MJAVIII SPECIFICITY SUBUNIT"/>
    <property type="match status" value="1"/>
</dbReference>
<dbReference type="GO" id="GO:0004519">
    <property type="term" value="F:endonuclease activity"/>
    <property type="evidence" value="ECO:0007669"/>
    <property type="project" value="UniProtKB-KW"/>
</dbReference>
<sequence>MKKEWDTFKIKEISESITAGATPSTKIPDFWDGDIPWMSSGEINKREVFNTDRKITVKGFKATSTKMIPKESILIALAGQGKTRATVAINKIELCTNQSIAAIIPNKKINHKFLFYNLDNRYSEIRRLSTGDGGRGGLNLKIIGSIKVDIPPLKEQQKIADILSTWDKAIELKVQLIEQKKEQKKGLMQKLLTGEVRLPGLDGEWEEVKLGDIGKTYNGLSGKTKDDFGSGKPYIQYKMIFDDFKINLNHVGYVNVEEGENQNRAKYGDVFFTTSSEVAAEVGMSSVLLDEYDELYLNSFCFGFRFNDTQTLIPEFAQYLFRSSVFRKHTLRLAQGSTRFNLSKKEIMKIKMQIPSLNEQQKIADVLNAVSREVELLSKEVKVLKKQKKGLMQLLLTGKVRVKV</sequence>
<evidence type="ECO:0000313" key="6">
    <source>
        <dbReference type="EMBL" id="MFC4558375.1"/>
    </source>
</evidence>
<dbReference type="Pfam" id="PF01420">
    <property type="entry name" value="Methylase_S"/>
    <property type="match status" value="2"/>
</dbReference>
<organism evidence="6 7">
    <name type="scientific">Virgibacillus kekensis</name>
    <dbReference type="NCBI Taxonomy" id="202261"/>
    <lineage>
        <taxon>Bacteria</taxon>
        <taxon>Bacillati</taxon>
        <taxon>Bacillota</taxon>
        <taxon>Bacilli</taxon>
        <taxon>Bacillales</taxon>
        <taxon>Bacillaceae</taxon>
        <taxon>Virgibacillus</taxon>
    </lineage>
</organism>
<evidence type="ECO:0000256" key="4">
    <source>
        <dbReference type="SAM" id="Coils"/>
    </source>
</evidence>
<keyword evidence="6" id="KW-0540">Nuclease</keyword>
<dbReference type="CDD" id="cd17294">
    <property type="entry name" value="RMtype1_S_MmaC7ORF19P_TRD1-CR1_like"/>
    <property type="match status" value="1"/>
</dbReference>
<gene>
    <name evidence="6" type="ORF">ACFO3D_09135</name>
</gene>
<feature type="domain" description="Type I restriction modification DNA specificity" evidence="5">
    <location>
        <begin position="204"/>
        <end position="384"/>
    </location>
</feature>
<feature type="domain" description="Type I restriction modification DNA specificity" evidence="5">
    <location>
        <begin position="3"/>
        <end position="179"/>
    </location>
</feature>
<keyword evidence="6" id="KW-0378">Hydrolase</keyword>
<keyword evidence="4" id="KW-0175">Coiled coil</keyword>
<evidence type="ECO:0000256" key="2">
    <source>
        <dbReference type="ARBA" id="ARBA00022747"/>
    </source>
</evidence>
<dbReference type="InterPro" id="IPR052021">
    <property type="entry name" value="Type-I_RS_S_subunit"/>
</dbReference>
<dbReference type="PANTHER" id="PTHR30408">
    <property type="entry name" value="TYPE-1 RESTRICTION ENZYME ECOKI SPECIFICITY PROTEIN"/>
    <property type="match status" value="1"/>
</dbReference>
<keyword evidence="2" id="KW-0680">Restriction system</keyword>
<accession>A0ABV9DK64</accession>
<dbReference type="EC" id="3.1.21.-" evidence="6"/>
<dbReference type="Gene3D" id="1.10.287.1120">
    <property type="entry name" value="Bipartite methylase S protein"/>
    <property type="match status" value="1"/>
</dbReference>
<comment type="caution">
    <text evidence="6">The sequence shown here is derived from an EMBL/GenBank/DDBJ whole genome shotgun (WGS) entry which is preliminary data.</text>
</comment>
<keyword evidence="6" id="KW-0255">Endonuclease</keyword>
<evidence type="ECO:0000256" key="1">
    <source>
        <dbReference type="ARBA" id="ARBA00010923"/>
    </source>
</evidence>
<name>A0ABV9DK64_9BACI</name>
<protein>
    <submittedName>
        <fullName evidence="6">Restriction endonuclease subunit S</fullName>
        <ecNumber evidence="6">3.1.21.-</ecNumber>
    </submittedName>
</protein>
<proteinExistence type="inferred from homology"/>
<dbReference type="RefSeq" id="WP_390295028.1">
    <property type="nucleotide sequence ID" value="NZ_JBHSFU010000004.1"/>
</dbReference>
<keyword evidence="3" id="KW-0238">DNA-binding</keyword>